<name>W2XZ95_PHYNI</name>
<protein>
    <submittedName>
        <fullName evidence="2">Uncharacterized protein</fullName>
    </submittedName>
</protein>
<organism evidence="2 3">
    <name type="scientific">Phytophthora nicotianae P10297</name>
    <dbReference type="NCBI Taxonomy" id="1317064"/>
    <lineage>
        <taxon>Eukaryota</taxon>
        <taxon>Sar</taxon>
        <taxon>Stramenopiles</taxon>
        <taxon>Oomycota</taxon>
        <taxon>Peronosporomycetes</taxon>
        <taxon>Peronosporales</taxon>
        <taxon>Peronosporaceae</taxon>
        <taxon>Phytophthora</taxon>
    </lineage>
</organism>
<dbReference type="EMBL" id="ANIY01005561">
    <property type="protein sequence ID" value="ETP27693.1"/>
    <property type="molecule type" value="Genomic_DNA"/>
</dbReference>
<comment type="caution">
    <text evidence="2">The sequence shown here is derived from an EMBL/GenBank/DDBJ whole genome shotgun (WGS) entry which is preliminary data.</text>
</comment>
<evidence type="ECO:0000256" key="1">
    <source>
        <dbReference type="SAM" id="MobiDB-lite"/>
    </source>
</evidence>
<gene>
    <name evidence="2" type="ORF">F442_23027</name>
</gene>
<feature type="region of interest" description="Disordered" evidence="1">
    <location>
        <begin position="125"/>
        <end position="152"/>
    </location>
</feature>
<dbReference type="Proteomes" id="UP000018948">
    <property type="component" value="Unassembled WGS sequence"/>
</dbReference>
<evidence type="ECO:0000313" key="3">
    <source>
        <dbReference type="Proteomes" id="UP000018948"/>
    </source>
</evidence>
<accession>W2XZ95</accession>
<sequence length="152" mass="17129">MSVELYVALAQRQWRPLLQTISSTTRWLCHSTLITASLSVRSYGTVAVSNVYILYLTKLIDHGRDQNLGERAMVLLSHGPADPLSRNYVHINEAVQQTPLQEEQQQFAASNPAKHVDGHDQFYRHMPQKQPPKAKILATTEDAEQSVKPALQ</sequence>
<evidence type="ECO:0000313" key="2">
    <source>
        <dbReference type="EMBL" id="ETP27693.1"/>
    </source>
</evidence>
<dbReference type="AlphaFoldDB" id="W2XZ95"/>
<proteinExistence type="predicted"/>
<reference evidence="2 3" key="1">
    <citation type="submission" date="2013-11" db="EMBL/GenBank/DDBJ databases">
        <title>The Genome Sequence of Phytophthora parasitica P10297.</title>
        <authorList>
            <consortium name="The Broad Institute Genomics Platform"/>
            <person name="Russ C."/>
            <person name="Tyler B."/>
            <person name="Panabieres F."/>
            <person name="Shan W."/>
            <person name="Tripathy S."/>
            <person name="Grunwald N."/>
            <person name="Machado M."/>
            <person name="Johnson C.S."/>
            <person name="Walker B."/>
            <person name="Young S.K."/>
            <person name="Zeng Q."/>
            <person name="Gargeya S."/>
            <person name="Fitzgerald M."/>
            <person name="Haas B."/>
            <person name="Abouelleil A."/>
            <person name="Allen A.W."/>
            <person name="Alvarado L."/>
            <person name="Arachchi H.M."/>
            <person name="Berlin A.M."/>
            <person name="Chapman S.B."/>
            <person name="Gainer-Dewar J."/>
            <person name="Goldberg J."/>
            <person name="Griggs A."/>
            <person name="Gujja S."/>
            <person name="Hansen M."/>
            <person name="Howarth C."/>
            <person name="Imamovic A."/>
            <person name="Ireland A."/>
            <person name="Larimer J."/>
            <person name="McCowan C."/>
            <person name="Murphy C."/>
            <person name="Pearson M."/>
            <person name="Poon T.W."/>
            <person name="Priest M."/>
            <person name="Roberts A."/>
            <person name="Saif S."/>
            <person name="Shea T."/>
            <person name="Sisk P."/>
            <person name="Sykes S."/>
            <person name="Wortman J."/>
            <person name="Nusbaum C."/>
            <person name="Birren B."/>
        </authorList>
    </citation>
    <scope>NUCLEOTIDE SEQUENCE [LARGE SCALE GENOMIC DNA]</scope>
    <source>
        <strain evidence="2 3">P10297</strain>
    </source>
</reference>